<dbReference type="InterPro" id="IPR031851">
    <property type="entry name" value="DUF4750"/>
</dbReference>
<dbReference type="PANTHER" id="PTHR36877:SF1">
    <property type="entry name" value="SMALL INTEGRAL MEMBRANE PROTEIN 13"/>
    <property type="match status" value="1"/>
</dbReference>
<dbReference type="Proteomes" id="UP000694412">
    <property type="component" value="Chromosome 2"/>
</dbReference>
<reference evidence="3" key="1">
    <citation type="submission" date="2015-11" db="EMBL/GenBank/DDBJ databases">
        <authorList>
            <consortium name="International Coturnix japonica Genome Analysis Consortium"/>
            <person name="Warren W."/>
            <person name="Burt D.W."/>
            <person name="Antin P.B."/>
            <person name="Lanford R."/>
            <person name="Gros J."/>
            <person name="Wilson R.K."/>
        </authorList>
    </citation>
    <scope>NUCLEOTIDE SEQUENCE [LARGE SCALE GENOMIC DNA]</scope>
</reference>
<protein>
    <submittedName>
        <fullName evidence="3">Small integral membrane protein 13</fullName>
    </submittedName>
</protein>
<evidence type="ECO:0000256" key="2">
    <source>
        <dbReference type="SAM" id="Phobius"/>
    </source>
</evidence>
<gene>
    <name evidence="3" type="primary">SMIM13</name>
</gene>
<proteinExistence type="predicted"/>
<evidence type="ECO:0000313" key="4">
    <source>
        <dbReference type="Proteomes" id="UP000694412"/>
    </source>
</evidence>
<keyword evidence="4" id="KW-1185">Reference proteome</keyword>
<evidence type="ECO:0000256" key="1">
    <source>
        <dbReference type="SAM" id="MobiDB-lite"/>
    </source>
</evidence>
<keyword evidence="2" id="KW-0472">Membrane</keyword>
<dbReference type="GeneTree" id="ENSGT00560000078630"/>
<dbReference type="PANTHER" id="PTHR36877">
    <property type="entry name" value="SMALL INTEGRAL MEMBRANE PROTEIN 13"/>
    <property type="match status" value="1"/>
</dbReference>
<reference evidence="3" key="3">
    <citation type="submission" date="2025-09" db="UniProtKB">
        <authorList>
            <consortium name="Ensembl"/>
        </authorList>
    </citation>
    <scope>IDENTIFICATION</scope>
</reference>
<name>A0A8C2U3N4_COTJA</name>
<organism evidence="3 4">
    <name type="scientific">Coturnix japonica</name>
    <name type="common">Japanese quail</name>
    <name type="synonym">Coturnix coturnix japonica</name>
    <dbReference type="NCBI Taxonomy" id="93934"/>
    <lineage>
        <taxon>Eukaryota</taxon>
        <taxon>Metazoa</taxon>
        <taxon>Chordata</taxon>
        <taxon>Craniata</taxon>
        <taxon>Vertebrata</taxon>
        <taxon>Euteleostomi</taxon>
        <taxon>Archelosauria</taxon>
        <taxon>Archosauria</taxon>
        <taxon>Dinosauria</taxon>
        <taxon>Saurischia</taxon>
        <taxon>Theropoda</taxon>
        <taxon>Coelurosauria</taxon>
        <taxon>Aves</taxon>
        <taxon>Neognathae</taxon>
        <taxon>Galloanserae</taxon>
        <taxon>Galliformes</taxon>
        <taxon>Phasianidae</taxon>
        <taxon>Perdicinae</taxon>
        <taxon>Coturnix</taxon>
    </lineage>
</organism>
<dbReference type="Ensembl" id="ENSCJPT00005029333.1">
    <property type="protein sequence ID" value="ENSCJPP00005021356.1"/>
    <property type="gene ID" value="ENSCJPG00005017091.1"/>
</dbReference>
<reference evidence="3" key="2">
    <citation type="submission" date="2025-08" db="UniProtKB">
        <authorList>
            <consortium name="Ensembl"/>
        </authorList>
    </citation>
    <scope>IDENTIFICATION</scope>
</reference>
<evidence type="ECO:0000313" key="3">
    <source>
        <dbReference type="Ensembl" id="ENSCJPP00005021356.1"/>
    </source>
</evidence>
<feature type="transmembrane region" description="Helical" evidence="2">
    <location>
        <begin position="6"/>
        <end position="30"/>
    </location>
</feature>
<accession>A0A8C2U3N4</accession>
<feature type="region of interest" description="Disordered" evidence="1">
    <location>
        <begin position="49"/>
        <end position="77"/>
    </location>
</feature>
<dbReference type="Pfam" id="PF15938">
    <property type="entry name" value="DUF4750"/>
    <property type="match status" value="1"/>
</dbReference>
<keyword evidence="2" id="KW-0812">Transmembrane</keyword>
<sequence length="148" mass="16314">MWQSIGLTLLVIVATLACVLLFMLCGWYVVWQLFLSKFKFLRELIGDTGSQQGDNEHSETEADQETPPSPQRGRRAEPELCMALGKASRAQLNMAAPLHQHSVLGASQLFHGTVLPGTLRHSWAYSQLCRSTAQWLFVGIGIGKESSG</sequence>
<dbReference type="AlphaFoldDB" id="A0A8C2U3N4"/>
<keyword evidence="2" id="KW-1133">Transmembrane helix</keyword>